<dbReference type="AlphaFoldDB" id="A0A964RL95"/>
<evidence type="ECO:0000313" key="2">
    <source>
        <dbReference type="Proteomes" id="UP000656077"/>
    </source>
</evidence>
<organism evidence="1 2">
    <name type="scientific">Clostridium chromiireducens</name>
    <dbReference type="NCBI Taxonomy" id="225345"/>
    <lineage>
        <taxon>Bacteria</taxon>
        <taxon>Bacillati</taxon>
        <taxon>Bacillota</taxon>
        <taxon>Clostridia</taxon>
        <taxon>Eubacteriales</taxon>
        <taxon>Clostridiaceae</taxon>
        <taxon>Clostridium</taxon>
    </lineage>
</organism>
<evidence type="ECO:0000313" key="1">
    <source>
        <dbReference type="EMBL" id="MVX63732.1"/>
    </source>
</evidence>
<dbReference type="Proteomes" id="UP000656077">
    <property type="component" value="Unassembled WGS sequence"/>
</dbReference>
<accession>A0A964RL95</accession>
<comment type="caution">
    <text evidence="1">The sequence shown here is derived from an EMBL/GenBank/DDBJ whole genome shotgun (WGS) entry which is preliminary data.</text>
</comment>
<name>A0A964RL95_9CLOT</name>
<gene>
    <name evidence="1" type="ORF">GKZ28_08490</name>
</gene>
<dbReference type="EMBL" id="WSRQ01000010">
    <property type="protein sequence ID" value="MVX63732.1"/>
    <property type="molecule type" value="Genomic_DNA"/>
</dbReference>
<reference evidence="1" key="1">
    <citation type="submission" date="2019-12" db="EMBL/GenBank/DDBJ databases">
        <title>Microbes associate with the intestines of laboratory mice.</title>
        <authorList>
            <person name="Navarre W."/>
            <person name="Wong E."/>
        </authorList>
    </citation>
    <scope>NUCLEOTIDE SEQUENCE</scope>
    <source>
        <strain evidence="1">NM79_F5</strain>
    </source>
</reference>
<proteinExistence type="predicted"/>
<protein>
    <submittedName>
        <fullName evidence="1">Uncharacterized protein</fullName>
    </submittedName>
</protein>
<sequence>MKKKSRSKSKDEPNLVWINKPSINDKNKSNAFKIGVNTWTMFNEDFNLTIREICHILKCERKWVLNNIKDNVKHIFLNNDFRLFLNNLDKYNHLNIYNPGNYLKDYYYFSRKDFFKWLNDNTKITRQTIQINIENYSKSTNKLRKLKENYFNKEKEIIEDGANAKKLAALKLQFELEIYSLVNDIGKHLLENIVILTKRDASVIDVTNQEELPNEFTTIKILKEDKSLELLYRKLYFHGSLKYTIADSLVRYDTDYTERGLNTTSHIITVPYEVYLSLI</sequence>
<dbReference type="RefSeq" id="WP_160358826.1">
    <property type="nucleotide sequence ID" value="NZ_WSRQ01000010.1"/>
</dbReference>